<dbReference type="EMBL" id="JAVBVO010000024">
    <property type="protein sequence ID" value="MDZ5760696.1"/>
    <property type="molecule type" value="Genomic_DNA"/>
</dbReference>
<evidence type="ECO:0000313" key="1">
    <source>
        <dbReference type="EMBL" id="MDZ5760696.1"/>
    </source>
</evidence>
<dbReference type="Proteomes" id="UP001290462">
    <property type="component" value="Unassembled WGS sequence"/>
</dbReference>
<proteinExistence type="predicted"/>
<evidence type="ECO:0008006" key="3">
    <source>
        <dbReference type="Google" id="ProtNLM"/>
    </source>
</evidence>
<protein>
    <recommendedName>
        <fullName evidence="3">Transcriptional regulator</fullName>
    </recommendedName>
</protein>
<name>A0AAW9K7R9_CARML</name>
<comment type="caution">
    <text evidence="1">The sequence shown here is derived from an EMBL/GenBank/DDBJ whole genome shotgun (WGS) entry which is preliminary data.</text>
</comment>
<accession>A0AAW9K7R9</accession>
<sequence length="141" mass="16873">MSKQFYDEFSRQTVDKMAQSIEDMTYLYEETKVPKSHYKKHLTRGIEEMIEGSVEINFIDIYYRTMQQLKKESEKRYFQSVLCIDLGVNPSKITPSQYQALEMVWSRFTEDKQKASREDLMNYFNEIEKNGATFILEKESE</sequence>
<dbReference type="AlphaFoldDB" id="A0AAW9K7R9"/>
<evidence type="ECO:0000313" key="2">
    <source>
        <dbReference type="Proteomes" id="UP001290462"/>
    </source>
</evidence>
<reference evidence="1" key="1">
    <citation type="submission" date="2023-08" db="EMBL/GenBank/DDBJ databases">
        <title>Genomic characterization of piscicolin 126 produced by Carnobacterium maltaromaticum CM22 strain isolated from salmon (Salmo salar).</title>
        <authorList>
            <person name="Gonzalez-Gragera E."/>
            <person name="Garcia-Lopez J.D."/>
            <person name="Teso-Perez C."/>
            <person name="Gimenez-Hernandez I."/>
            <person name="Peralta-Sanchez J.M."/>
            <person name="Valdivia E."/>
            <person name="Montalban-Lopez M."/>
            <person name="Martin-Platero A.M."/>
            <person name="Banos A."/>
            <person name="Martinez-Bueno M."/>
        </authorList>
    </citation>
    <scope>NUCLEOTIDE SEQUENCE</scope>
    <source>
        <strain evidence="1">CM22</strain>
    </source>
</reference>
<gene>
    <name evidence="1" type="ORF">RAK27_18805</name>
</gene>
<organism evidence="1 2">
    <name type="scientific">Carnobacterium maltaromaticum</name>
    <name type="common">Carnobacterium piscicola</name>
    <dbReference type="NCBI Taxonomy" id="2751"/>
    <lineage>
        <taxon>Bacteria</taxon>
        <taxon>Bacillati</taxon>
        <taxon>Bacillota</taxon>
        <taxon>Bacilli</taxon>
        <taxon>Lactobacillales</taxon>
        <taxon>Carnobacteriaceae</taxon>
        <taxon>Carnobacterium</taxon>
    </lineage>
</organism>
<dbReference type="RefSeq" id="WP_322809851.1">
    <property type="nucleotide sequence ID" value="NZ_JAVBVO010000024.1"/>
</dbReference>